<feature type="non-terminal residue" evidence="18">
    <location>
        <position position="1"/>
    </location>
</feature>
<evidence type="ECO:0000256" key="1">
    <source>
        <dbReference type="ARBA" id="ARBA00004479"/>
    </source>
</evidence>
<dbReference type="EMBL" id="VYZV01040439">
    <property type="protein sequence ID" value="NXS75467.1"/>
    <property type="molecule type" value="Genomic_DNA"/>
</dbReference>
<evidence type="ECO:0000256" key="14">
    <source>
        <dbReference type="SAM" id="Phobius"/>
    </source>
</evidence>
<feature type="region of interest" description="Disordered" evidence="13">
    <location>
        <begin position="806"/>
        <end position="825"/>
    </location>
</feature>
<dbReference type="OrthoDB" id="8609993at2759"/>
<dbReference type="PANTHER" id="PTHR46957:SF10">
    <property type="entry name" value="PROTEIN TYROSINE PHOSPHATASE, RECEPTOR TYPE, H"/>
    <property type="match status" value="1"/>
</dbReference>
<dbReference type="PRINTS" id="PR00700">
    <property type="entry name" value="PRTYPHPHTASE"/>
</dbReference>
<evidence type="ECO:0000313" key="19">
    <source>
        <dbReference type="Proteomes" id="UP000580171"/>
    </source>
</evidence>
<feature type="domain" description="Tyrosine-protein phosphatase" evidence="15">
    <location>
        <begin position="496"/>
        <end position="757"/>
    </location>
</feature>
<dbReference type="GO" id="GO:0016020">
    <property type="term" value="C:membrane"/>
    <property type="evidence" value="ECO:0007669"/>
    <property type="project" value="UniProtKB-SubCell"/>
</dbReference>
<protein>
    <recommendedName>
        <fullName evidence="2">protein-tyrosine-phosphatase</fullName>
        <ecNumber evidence="2">3.1.3.48</ecNumber>
    </recommendedName>
</protein>
<evidence type="ECO:0000256" key="6">
    <source>
        <dbReference type="ARBA" id="ARBA00022801"/>
    </source>
</evidence>
<keyword evidence="6" id="KW-0378">Hydrolase</keyword>
<feature type="domain" description="Tyrosine specific protein phosphatases" evidence="16">
    <location>
        <begin position="967"/>
        <end position="1036"/>
    </location>
</feature>
<feature type="domain" description="Fibronectin type-III" evidence="17">
    <location>
        <begin position="178"/>
        <end position="274"/>
    </location>
</feature>
<proteinExistence type="inferred from homology"/>
<dbReference type="PROSITE" id="PS50853">
    <property type="entry name" value="FN3"/>
    <property type="match status" value="2"/>
</dbReference>
<feature type="domain" description="Tyrosine-protein phosphatase" evidence="15">
    <location>
        <begin position="815"/>
        <end position="1036"/>
    </location>
</feature>
<dbReference type="SMART" id="SM00060">
    <property type="entry name" value="FN3"/>
    <property type="match status" value="4"/>
</dbReference>
<evidence type="ECO:0000256" key="10">
    <source>
        <dbReference type="ARBA" id="ARBA00023180"/>
    </source>
</evidence>
<dbReference type="Proteomes" id="UP000580171">
    <property type="component" value="Unassembled WGS sequence"/>
</dbReference>
<evidence type="ECO:0000256" key="7">
    <source>
        <dbReference type="ARBA" id="ARBA00022912"/>
    </source>
</evidence>
<accession>A0A7L2X3D2</accession>
<dbReference type="PANTHER" id="PTHR46957">
    <property type="entry name" value="CYTOKINE RECEPTOR"/>
    <property type="match status" value="1"/>
</dbReference>
<keyword evidence="8 14" id="KW-1133">Transmembrane helix</keyword>
<evidence type="ECO:0000256" key="11">
    <source>
        <dbReference type="ARBA" id="ARBA00025789"/>
    </source>
</evidence>
<evidence type="ECO:0000256" key="8">
    <source>
        <dbReference type="ARBA" id="ARBA00022989"/>
    </source>
</evidence>
<dbReference type="GO" id="GO:0032502">
    <property type="term" value="P:developmental process"/>
    <property type="evidence" value="ECO:0007669"/>
    <property type="project" value="UniProtKB-ARBA"/>
</dbReference>
<evidence type="ECO:0000313" key="18">
    <source>
        <dbReference type="EMBL" id="NXS75467.1"/>
    </source>
</evidence>
<dbReference type="PROSITE" id="PS50056">
    <property type="entry name" value="TYR_PHOSPHATASE_2"/>
    <property type="match status" value="2"/>
</dbReference>
<dbReference type="PROSITE" id="PS50055">
    <property type="entry name" value="TYR_PHOSPHATASE_PTP"/>
    <property type="match status" value="2"/>
</dbReference>
<dbReference type="InterPro" id="IPR050713">
    <property type="entry name" value="RTP_Phos/Ushers"/>
</dbReference>
<organism evidence="18 19">
    <name type="scientific">Pandion haliaetus</name>
    <name type="common">Osprey</name>
    <name type="synonym">Falco haliaetus</name>
    <dbReference type="NCBI Taxonomy" id="56262"/>
    <lineage>
        <taxon>Eukaryota</taxon>
        <taxon>Metazoa</taxon>
        <taxon>Chordata</taxon>
        <taxon>Craniata</taxon>
        <taxon>Vertebrata</taxon>
        <taxon>Euteleostomi</taxon>
        <taxon>Archelosauria</taxon>
        <taxon>Archosauria</taxon>
        <taxon>Dinosauria</taxon>
        <taxon>Saurischia</taxon>
        <taxon>Theropoda</taxon>
        <taxon>Coelurosauria</taxon>
        <taxon>Aves</taxon>
        <taxon>Neognathae</taxon>
        <taxon>Neoaves</taxon>
        <taxon>Telluraves</taxon>
        <taxon>Accipitrimorphae</taxon>
        <taxon>Accipitriformes</taxon>
        <taxon>Pandionidae</taxon>
        <taxon>Pandion</taxon>
    </lineage>
</organism>
<name>A0A7L2X3D2_PANHA</name>
<keyword evidence="5" id="KW-0677">Repeat</keyword>
<comment type="catalytic activity">
    <reaction evidence="12">
        <text>O-phospho-L-tyrosyl-[protein] + H2O = L-tyrosyl-[protein] + phosphate</text>
        <dbReference type="Rhea" id="RHEA:10684"/>
        <dbReference type="Rhea" id="RHEA-COMP:10136"/>
        <dbReference type="Rhea" id="RHEA-COMP:20101"/>
        <dbReference type="ChEBI" id="CHEBI:15377"/>
        <dbReference type="ChEBI" id="CHEBI:43474"/>
        <dbReference type="ChEBI" id="CHEBI:46858"/>
        <dbReference type="ChEBI" id="CHEBI:61978"/>
        <dbReference type="EC" id="3.1.3.48"/>
    </reaction>
</comment>
<dbReference type="InterPro" id="IPR000242">
    <property type="entry name" value="PTP_cat"/>
</dbReference>
<reference evidence="18 19" key="1">
    <citation type="submission" date="2019-09" db="EMBL/GenBank/DDBJ databases">
        <title>Bird 10,000 Genomes (B10K) Project - Family phase.</title>
        <authorList>
            <person name="Zhang G."/>
        </authorList>
    </citation>
    <scope>NUCLEOTIDE SEQUENCE [LARGE SCALE GENOMIC DNA]</scope>
    <source>
        <strain evidence="18">B10K-DU-012-58</strain>
        <tissue evidence="18">Muscle</tissue>
    </source>
</reference>
<dbReference type="GO" id="GO:0043235">
    <property type="term" value="C:receptor complex"/>
    <property type="evidence" value="ECO:0007669"/>
    <property type="project" value="TreeGrafter"/>
</dbReference>
<sequence length="1036" mass="116167">PLPPAAVHWLSMGHPDRLSASWGAAAGRRDNYTLTLYHAQLGTVAAIASLRRDTHNFTFMGLTPGYEYSLEASATAGPYQAAAPNVSGWTPPSVPKNLSVVAEGNNTMLISWGNVSGEQDECQLWLRDPRNSTLPWRQALSRGQVQHLLQGLIPGRNYSVSLSCVAGPYWSSTKPLAVPMEPKPVEDVQCLPESRSLYLNWTSSPGDVEAYEVVAERLSDGPSTSKYVMSIPTSEASLEGLGPNSSYRIIVSTVGMNTMRSQAVTLLCNTTVEALPPPLRADIFQVEASSTVIISSDLFSEENGQIEYYGVIVTTNDSLLRPTQEIMSSTWYDHYYGTEDSYLAVLIPNPFHPSPKSSLKTWRVPVGTEECNQSRATCNGKLKANEQYRFSIAAFTKYDPVAPSVTFTMFSAAGSGADATPLSMPIIAGIIVGFLLTLAAIFALVYWKQFRAKRTKKSSLPQEMVTYSLRNVHRPIPIQNFKHYYEMKTASGNHAFFQEFEELKEVGKEQPKVEAELPANVSKNRYPHVLPYDHSRVKLSQLGEDPHSDYINANFMPGYTSQQEFIATQGPLKKTIADFWRLVWEQNVCNIIMLTVCMENGRVLCDHYWPSESAPVSYGQVQVHLLTQGSSDEWTMREFRLWHEGLRAERHVSHLHYTAWPDHGIPESTTSIMTFRELVREHIQSTKDAGPTLVHCRQGTGVGRTGTFIALDRLLQQMKQEKVVDTFGVVHALRMSRYQMIQTLSQYIFLHSCILDRILEEPLLGLSGTERSCPIPLKSFAQHYAQKAAKSHVGFLREYEVVKEEASSATPSSGNQQTRPSSGILPYDRSRVKFSLLEQGPFSGLLQVWHVPGCSSSRGYLAVQGPDKLTMEDFWTLVWEQDIHAILTLLPWQEKGEVPREVCWPLEGHSLCTKMLTIQCGTEKLVSGWRCIQLKMKHEKKAKERQVQWFLYMLWSSKKQPDVQSLVELLTAVRQCMPHRKRAGPLLLHCSGGMSQMGTLISLDCLLHQMKAERIVDVYGVTLQLTRSCCLMMPTL</sequence>
<evidence type="ECO:0000259" key="16">
    <source>
        <dbReference type="PROSITE" id="PS50056"/>
    </source>
</evidence>
<keyword evidence="3 14" id="KW-0812">Transmembrane</keyword>
<keyword evidence="7" id="KW-0904">Protein phosphatase</keyword>
<dbReference type="Gene3D" id="3.90.190.10">
    <property type="entry name" value="Protein tyrosine phosphatase superfamily"/>
    <property type="match status" value="2"/>
</dbReference>
<keyword evidence="4" id="KW-0732">Signal</keyword>
<dbReference type="InterPro" id="IPR029021">
    <property type="entry name" value="Prot-tyrosine_phosphatase-like"/>
</dbReference>
<dbReference type="Gene3D" id="2.60.40.10">
    <property type="entry name" value="Immunoglobulins"/>
    <property type="match status" value="2"/>
</dbReference>
<dbReference type="InterPro" id="IPR003961">
    <property type="entry name" value="FN3_dom"/>
</dbReference>
<evidence type="ECO:0000256" key="4">
    <source>
        <dbReference type="ARBA" id="ARBA00022729"/>
    </source>
</evidence>
<dbReference type="FunFam" id="3.90.190.10:FF:000009">
    <property type="entry name" value="Receptor-type tyrosine-protein phosphatase beta"/>
    <property type="match status" value="1"/>
</dbReference>
<evidence type="ECO:0000256" key="12">
    <source>
        <dbReference type="ARBA" id="ARBA00051722"/>
    </source>
</evidence>
<dbReference type="SUPFAM" id="SSF49265">
    <property type="entry name" value="Fibronectin type III"/>
    <property type="match status" value="3"/>
</dbReference>
<dbReference type="InterPro" id="IPR041201">
    <property type="entry name" value="PTPRJ_TM"/>
</dbReference>
<dbReference type="InterPro" id="IPR036116">
    <property type="entry name" value="FN3_sf"/>
</dbReference>
<dbReference type="SUPFAM" id="SSF52799">
    <property type="entry name" value="(Phosphotyrosine protein) phosphatases II"/>
    <property type="match status" value="2"/>
</dbReference>
<comment type="caution">
    <text evidence="18">The sequence shown here is derived from an EMBL/GenBank/DDBJ whole genome shotgun (WGS) entry which is preliminary data.</text>
</comment>
<dbReference type="InterPro" id="IPR013783">
    <property type="entry name" value="Ig-like_fold"/>
</dbReference>
<keyword evidence="9 14" id="KW-0472">Membrane</keyword>
<evidence type="ECO:0000256" key="9">
    <source>
        <dbReference type="ARBA" id="ARBA00023136"/>
    </source>
</evidence>
<feature type="non-terminal residue" evidence="18">
    <location>
        <position position="1036"/>
    </location>
</feature>
<dbReference type="CDD" id="cd14618">
    <property type="entry name" value="R-PTPc-V"/>
    <property type="match status" value="1"/>
</dbReference>
<evidence type="ECO:0000256" key="5">
    <source>
        <dbReference type="ARBA" id="ARBA00022737"/>
    </source>
</evidence>
<feature type="domain" description="Tyrosine specific protein phosphatases" evidence="16">
    <location>
        <begin position="673"/>
        <end position="748"/>
    </location>
</feature>
<evidence type="ECO:0000259" key="17">
    <source>
        <dbReference type="PROSITE" id="PS50853"/>
    </source>
</evidence>
<comment type="similarity">
    <text evidence="11">Belongs to the protein-tyrosine phosphatase family. Receptor class 3 subfamily.</text>
</comment>
<dbReference type="FunFam" id="2.60.40.10:FF:000369">
    <property type="entry name" value="Protein tyrosine phosphatase, receptor type B"/>
    <property type="match status" value="1"/>
</dbReference>
<dbReference type="EC" id="3.1.3.48" evidence="2"/>
<evidence type="ECO:0000259" key="15">
    <source>
        <dbReference type="PROSITE" id="PS50055"/>
    </source>
</evidence>
<evidence type="ECO:0000256" key="3">
    <source>
        <dbReference type="ARBA" id="ARBA00022692"/>
    </source>
</evidence>
<dbReference type="GO" id="GO:0004725">
    <property type="term" value="F:protein tyrosine phosphatase activity"/>
    <property type="evidence" value="ECO:0007669"/>
    <property type="project" value="UniProtKB-EC"/>
</dbReference>
<evidence type="ECO:0000256" key="13">
    <source>
        <dbReference type="SAM" id="MobiDB-lite"/>
    </source>
</evidence>
<keyword evidence="10" id="KW-0325">Glycoprotein</keyword>
<feature type="transmembrane region" description="Helical" evidence="14">
    <location>
        <begin position="426"/>
        <end position="447"/>
    </location>
</feature>
<comment type="subcellular location">
    <subcellularLocation>
        <location evidence="1">Membrane</location>
        <topology evidence="1">Single-pass type I membrane protein</topology>
    </subcellularLocation>
</comment>
<feature type="domain" description="Fibronectin type-III" evidence="17">
    <location>
        <begin position="3"/>
        <end position="93"/>
    </location>
</feature>
<keyword evidence="19" id="KW-1185">Reference proteome</keyword>
<dbReference type="CDD" id="cd00063">
    <property type="entry name" value="FN3"/>
    <property type="match status" value="3"/>
</dbReference>
<dbReference type="SMART" id="SM00404">
    <property type="entry name" value="PTPc_motif"/>
    <property type="match status" value="2"/>
</dbReference>
<dbReference type="AlphaFoldDB" id="A0A7L2X3D2"/>
<feature type="compositionally biased region" description="Polar residues" evidence="13">
    <location>
        <begin position="807"/>
        <end position="821"/>
    </location>
</feature>
<gene>
    <name evidence="18" type="primary">Ptprv_0</name>
    <name evidence="18" type="ORF">PANHAL_R12053</name>
</gene>
<dbReference type="Pfam" id="PF00102">
    <property type="entry name" value="Y_phosphatase"/>
    <property type="match status" value="2"/>
</dbReference>
<dbReference type="InterPro" id="IPR003595">
    <property type="entry name" value="Tyr_Pase_cat"/>
</dbReference>
<evidence type="ECO:0000256" key="2">
    <source>
        <dbReference type="ARBA" id="ARBA00013064"/>
    </source>
</evidence>
<dbReference type="SMART" id="SM00194">
    <property type="entry name" value="PTPc"/>
    <property type="match status" value="2"/>
</dbReference>
<dbReference type="Pfam" id="PF18861">
    <property type="entry name" value="PTP_tm"/>
    <property type="match status" value="1"/>
</dbReference>
<dbReference type="InterPro" id="IPR000387">
    <property type="entry name" value="Tyr_Pase_dom"/>
</dbReference>